<organism evidence="2">
    <name type="scientific">Medicago truncatula</name>
    <name type="common">Barrel medic</name>
    <name type="synonym">Medicago tribuloides</name>
    <dbReference type="NCBI Taxonomy" id="3880"/>
    <lineage>
        <taxon>Eukaryota</taxon>
        <taxon>Viridiplantae</taxon>
        <taxon>Streptophyta</taxon>
        <taxon>Embryophyta</taxon>
        <taxon>Tracheophyta</taxon>
        <taxon>Spermatophyta</taxon>
        <taxon>Magnoliopsida</taxon>
        <taxon>eudicotyledons</taxon>
        <taxon>Gunneridae</taxon>
        <taxon>Pentapetalae</taxon>
        <taxon>rosids</taxon>
        <taxon>fabids</taxon>
        <taxon>Fabales</taxon>
        <taxon>Fabaceae</taxon>
        <taxon>Papilionoideae</taxon>
        <taxon>50 kb inversion clade</taxon>
        <taxon>NPAAA clade</taxon>
        <taxon>Hologalegina</taxon>
        <taxon>IRL clade</taxon>
        <taxon>Trifolieae</taxon>
        <taxon>Medicago</taxon>
    </lineage>
</organism>
<dbReference type="EMBL" id="AC147482">
    <property type="protein sequence ID" value="ABN05669.1"/>
    <property type="molecule type" value="Genomic_DNA"/>
</dbReference>
<reference evidence="2" key="1">
    <citation type="submission" date="2004-11" db="EMBL/GenBank/DDBJ databases">
        <authorList>
            <person name="Town C.D."/>
        </authorList>
    </citation>
    <scope>NUCLEOTIDE SEQUENCE</scope>
</reference>
<keyword evidence="1" id="KW-1133">Transmembrane helix</keyword>
<keyword evidence="1" id="KW-0812">Transmembrane</keyword>
<evidence type="ECO:0000313" key="2">
    <source>
        <dbReference type="EMBL" id="ABN05669.1"/>
    </source>
</evidence>
<protein>
    <recommendedName>
        <fullName evidence="3">Transmembrane protein</fullName>
    </recommendedName>
</protein>
<accession>A2Q152</accession>
<evidence type="ECO:0008006" key="3">
    <source>
        <dbReference type="Google" id="ProtNLM"/>
    </source>
</evidence>
<reference evidence="2" key="2">
    <citation type="submission" date="2007-03" db="EMBL/GenBank/DDBJ databases">
        <authorList>
            <consortium name="The International Medicago Genome Annotation Group"/>
        </authorList>
    </citation>
    <scope>NUCLEOTIDE SEQUENCE</scope>
</reference>
<dbReference type="AlphaFoldDB" id="A2Q152"/>
<proteinExistence type="predicted"/>
<keyword evidence="1" id="KW-0472">Membrane</keyword>
<feature type="transmembrane region" description="Helical" evidence="1">
    <location>
        <begin position="37"/>
        <end position="57"/>
    </location>
</feature>
<sequence>MKMIQKTYILPKPWVVYAYDGLSKIIIDSWKTNFKRLYCGSKIFALILLGCIFYTLFEK</sequence>
<evidence type="ECO:0000256" key="1">
    <source>
        <dbReference type="SAM" id="Phobius"/>
    </source>
</evidence>
<gene>
    <name evidence="2" type="ORF">MtrDRAFT_AC147482g40v2</name>
</gene>
<name>A2Q152_MEDTR</name>